<evidence type="ECO:0000313" key="3">
    <source>
        <dbReference type="Proteomes" id="UP000236151"/>
    </source>
</evidence>
<name>A0A2K2FN48_9CLOT</name>
<dbReference type="EMBL" id="NIOJ01000001">
    <property type="protein sequence ID" value="PNU01527.1"/>
    <property type="molecule type" value="Genomic_DNA"/>
</dbReference>
<feature type="domain" description="Glycoside hydrolase 123 catalytic" evidence="1">
    <location>
        <begin position="176"/>
        <end position="505"/>
    </location>
</feature>
<dbReference type="KEGG" id="cthd:CDO33_16510"/>
<dbReference type="Proteomes" id="UP000236151">
    <property type="component" value="Unassembled WGS sequence"/>
</dbReference>
<dbReference type="InterPro" id="IPR025150">
    <property type="entry name" value="GH123_cat"/>
</dbReference>
<evidence type="ECO:0000313" key="2">
    <source>
        <dbReference type="EMBL" id="PNU01527.1"/>
    </source>
</evidence>
<dbReference type="AlphaFoldDB" id="A0A2K2FN48"/>
<keyword evidence="3" id="KW-1185">Reference proteome</keyword>
<dbReference type="Pfam" id="PF13320">
    <property type="entry name" value="GH123_cat"/>
    <property type="match status" value="1"/>
</dbReference>
<evidence type="ECO:0000259" key="1">
    <source>
        <dbReference type="Pfam" id="PF13320"/>
    </source>
</evidence>
<protein>
    <recommendedName>
        <fullName evidence="1">Glycoside hydrolase 123 catalytic domain-containing protein</fullName>
    </recommendedName>
</protein>
<comment type="caution">
    <text evidence="2">The sequence shown here is derived from an EMBL/GenBank/DDBJ whole genome shotgun (WGS) entry which is preliminary data.</text>
</comment>
<gene>
    <name evidence="2" type="ORF">CDQ84_00520</name>
</gene>
<dbReference type="OrthoDB" id="197680at2"/>
<reference evidence="2 3" key="1">
    <citation type="submission" date="2017-06" db="EMBL/GenBank/DDBJ databases">
        <title>Investigating the central metabolism of Clostridium thermosuccinogenes.</title>
        <authorList>
            <person name="Koendjbiharie J.G."/>
            <person name="van Kranenburg R."/>
        </authorList>
    </citation>
    <scope>NUCLEOTIDE SEQUENCE [LARGE SCALE GENOMIC DNA]</scope>
    <source>
        <strain evidence="2 3">DSM 5806</strain>
    </source>
</reference>
<sequence length="555" mass="64004">MIRMEKGKGLQIKLLSSLTKVFADEELMAEPWCRGSMLSNEVYSFQVAYRWSGPMMKQVQVKVVSELAPWISVRSVGLVPSEMPCYADHDDYILRSTPGLYPDPLMPLDEEGIVLLPDQWRSLWVAVDPRGAAGPGNYTVQVIFLDSSGEELGDAVFHLELIGAELPKQSLIHTEWFHTDCLATLYDVEIFSEEHWKRIEQFIRTAVKHGINMILTPIFTPPLDTEVGKERPTVQLVDVEKSGDSYKFGFDRLHRWIDLCLACGVEYFEFSHLFTQWGSKHAPKIMAKENGELKRIFGWDTDAAGEEYSSFLGQFLPCLVDFIQKKGIEKRSYFHVSDEPSTEQLESYRSASDIINRYLKGFPIIDALSDYKYYELGLVKRPIPATNHIEPFLDNNVPDLWAYYCCGQYCEVSNRFFNMPSARNRIIGMQLYKYDIKGFLQWGYNFWYSQYSRYPIDPFRVTDAGYAFPSGDAFVVYPGKEGPIESLRLEVFYEALQDKRALQLLERLIGKEAVLHMLEDGLDEPITFSKYPKGHDWLLSKREQINRVIAENVRM</sequence>
<organism evidence="2 3">
    <name type="scientific">Clostridium thermosuccinogenes</name>
    <dbReference type="NCBI Taxonomy" id="84032"/>
    <lineage>
        <taxon>Bacteria</taxon>
        <taxon>Bacillati</taxon>
        <taxon>Bacillota</taxon>
        <taxon>Clostridia</taxon>
        <taxon>Eubacteriales</taxon>
        <taxon>Clostridiaceae</taxon>
        <taxon>Clostridium</taxon>
    </lineage>
</organism>
<proteinExistence type="predicted"/>
<accession>A0A2K2FN48</accession>